<organism evidence="3 4">
    <name type="scientific">Nocardia speluncae</name>
    <dbReference type="NCBI Taxonomy" id="419477"/>
    <lineage>
        <taxon>Bacteria</taxon>
        <taxon>Bacillati</taxon>
        <taxon>Actinomycetota</taxon>
        <taxon>Actinomycetes</taxon>
        <taxon>Mycobacteriales</taxon>
        <taxon>Nocardiaceae</taxon>
        <taxon>Nocardia</taxon>
    </lineage>
</organism>
<sequence>MPAHRHDSGLHHGGRHAARQPAVPPGTAPSTSPASWVDSATVTKAASVHVHRPKVEYFDIAELTNTDPKGFIRTVERYHLEPWGLYMARSADHPQFHYLESWLLPALGIRATVFHFHPAHMRDQDYYIDIGEFGEFEPKRWRSVDHYLDLVVRTGRETQLLDVDELLAAHATHLIDAAIAEQAVATATRAIDGIAAHGHDFLAWTASLDMPLTWM</sequence>
<comment type="caution">
    <text evidence="3">The sequence shown here is derived from an EMBL/GenBank/DDBJ whole genome shotgun (WGS) entry which is preliminary data.</text>
</comment>
<feature type="domain" description="DUF402" evidence="2">
    <location>
        <begin position="70"/>
        <end position="199"/>
    </location>
</feature>
<keyword evidence="4" id="KW-1185">Reference proteome</keyword>
<feature type="region of interest" description="Disordered" evidence="1">
    <location>
        <begin position="1"/>
        <end position="35"/>
    </location>
</feature>
<accession>A0A846XP80</accession>
<dbReference type="SUPFAM" id="SSF159234">
    <property type="entry name" value="FomD-like"/>
    <property type="match status" value="1"/>
</dbReference>
<name>A0A846XP80_9NOCA</name>
<dbReference type="Pfam" id="PF04167">
    <property type="entry name" value="DUF402"/>
    <property type="match status" value="1"/>
</dbReference>
<evidence type="ECO:0000259" key="2">
    <source>
        <dbReference type="Pfam" id="PF04167"/>
    </source>
</evidence>
<dbReference type="EMBL" id="JAAXOO010000007">
    <property type="protein sequence ID" value="NKY36490.1"/>
    <property type="molecule type" value="Genomic_DNA"/>
</dbReference>
<protein>
    <submittedName>
        <fullName evidence="3">DUF402 domain-containing protein</fullName>
    </submittedName>
</protein>
<evidence type="ECO:0000256" key="1">
    <source>
        <dbReference type="SAM" id="MobiDB-lite"/>
    </source>
</evidence>
<dbReference type="AlphaFoldDB" id="A0A846XP80"/>
<dbReference type="InterPro" id="IPR007295">
    <property type="entry name" value="DUF402"/>
</dbReference>
<feature type="compositionally biased region" description="Basic and acidic residues" evidence="1">
    <location>
        <begin position="1"/>
        <end position="10"/>
    </location>
</feature>
<evidence type="ECO:0000313" key="4">
    <source>
        <dbReference type="Proteomes" id="UP000565715"/>
    </source>
</evidence>
<reference evidence="3 4" key="1">
    <citation type="submission" date="2020-04" db="EMBL/GenBank/DDBJ databases">
        <title>MicrobeNet Type strains.</title>
        <authorList>
            <person name="Nicholson A.C."/>
        </authorList>
    </citation>
    <scope>NUCLEOTIDE SEQUENCE [LARGE SCALE GENOMIC DNA]</scope>
    <source>
        <strain evidence="3 4">DSM 45078</strain>
    </source>
</reference>
<evidence type="ECO:0000313" key="3">
    <source>
        <dbReference type="EMBL" id="NKY36490.1"/>
    </source>
</evidence>
<proteinExistence type="predicted"/>
<dbReference type="Proteomes" id="UP000565715">
    <property type="component" value="Unassembled WGS sequence"/>
</dbReference>
<gene>
    <name evidence="3" type="ORF">HGA13_25970</name>
</gene>
<dbReference type="Gene3D" id="2.40.380.10">
    <property type="entry name" value="FomD-like"/>
    <property type="match status" value="1"/>
</dbReference>
<dbReference type="InterPro" id="IPR035930">
    <property type="entry name" value="FomD-like_sf"/>
</dbReference>